<evidence type="ECO:0000313" key="2">
    <source>
        <dbReference type="Proteomes" id="UP000019132"/>
    </source>
</evidence>
<reference evidence="1" key="3">
    <citation type="submission" date="2015-02" db="UniProtKB">
        <authorList>
            <consortium name="EnsemblProtists"/>
        </authorList>
    </citation>
    <scope>IDENTIFICATION</scope>
    <source>
        <strain evidence="1">DAOM BR144</strain>
    </source>
</reference>
<protein>
    <submittedName>
        <fullName evidence="1">Uncharacterized protein</fullName>
    </submittedName>
</protein>
<dbReference type="Proteomes" id="UP000019132">
    <property type="component" value="Unassembled WGS sequence"/>
</dbReference>
<dbReference type="InParanoid" id="K3XAX5"/>
<keyword evidence="2" id="KW-1185">Reference proteome</keyword>
<dbReference type="AlphaFoldDB" id="K3XAX5"/>
<reference evidence="2" key="2">
    <citation type="submission" date="2010-04" db="EMBL/GenBank/DDBJ databases">
        <authorList>
            <person name="Buell R."/>
            <person name="Hamilton J."/>
            <person name="Hostetler J."/>
        </authorList>
    </citation>
    <scope>NUCLEOTIDE SEQUENCE [LARGE SCALE GENOMIC DNA]</scope>
    <source>
        <strain evidence="2">DAOM:BR144</strain>
    </source>
</reference>
<evidence type="ECO:0000313" key="1">
    <source>
        <dbReference type="EnsemblProtists" id="PYU1_T014374"/>
    </source>
</evidence>
<dbReference type="EnsemblProtists" id="PYU1_T014374">
    <property type="protein sequence ID" value="PYU1_T014374"/>
    <property type="gene ID" value="PYU1_G014344"/>
</dbReference>
<accession>K3XAX5</accession>
<organism evidence="1 2">
    <name type="scientific">Globisporangium ultimum (strain ATCC 200006 / CBS 805.95 / DAOM BR144)</name>
    <name type="common">Pythium ultimum</name>
    <dbReference type="NCBI Taxonomy" id="431595"/>
    <lineage>
        <taxon>Eukaryota</taxon>
        <taxon>Sar</taxon>
        <taxon>Stramenopiles</taxon>
        <taxon>Oomycota</taxon>
        <taxon>Peronosporomycetes</taxon>
        <taxon>Pythiales</taxon>
        <taxon>Pythiaceae</taxon>
        <taxon>Globisporangium</taxon>
    </lineage>
</organism>
<name>K3XAX5_GLOUD</name>
<dbReference type="VEuPathDB" id="FungiDB:PYU1_G014344"/>
<proteinExistence type="predicted"/>
<sequence length="312" mass="34060">MDCQGGHGQVQSVVNYLADQDHGQSAVGCQDDHHRNVADYRGDLVGDYQDDHHRNAADCLDDHHRNVADSFDGLGHQSGRLEVDFFLTLQDQSAEGSVCVEGCQVGTQVHFAADFCYDCVGNLMAARHYHCTAFRVASCGHGNLVAEVLDLGLDHDLDLDRDQSYRHLGVQVMQTVFRGQVGHHCEAMVVDHCCEQVHTSEAVGLVPAAGWAVVLGKEVRCVKDCGCDFDRVHLEEPHCHLGVHSVGSHARGAGILIREMAPDGRLWDMMLVRGHYFVVAIVVANQGGLRLIFVLPLDRSVDSGSSCDCAQP</sequence>
<dbReference type="EMBL" id="GL376565">
    <property type="status" value="NOT_ANNOTATED_CDS"/>
    <property type="molecule type" value="Genomic_DNA"/>
</dbReference>
<dbReference type="HOGENOM" id="CLU_892769_0_0_1"/>
<reference evidence="2" key="1">
    <citation type="journal article" date="2010" name="Genome Biol.">
        <title>Genome sequence of the necrotrophic plant pathogen Pythium ultimum reveals original pathogenicity mechanisms and effector repertoire.</title>
        <authorList>
            <person name="Levesque C.A."/>
            <person name="Brouwer H."/>
            <person name="Cano L."/>
            <person name="Hamilton J.P."/>
            <person name="Holt C."/>
            <person name="Huitema E."/>
            <person name="Raffaele S."/>
            <person name="Robideau G.P."/>
            <person name="Thines M."/>
            <person name="Win J."/>
            <person name="Zerillo M.M."/>
            <person name="Beakes G.W."/>
            <person name="Boore J.L."/>
            <person name="Busam D."/>
            <person name="Dumas B."/>
            <person name="Ferriera S."/>
            <person name="Fuerstenberg S.I."/>
            <person name="Gachon C.M."/>
            <person name="Gaulin E."/>
            <person name="Govers F."/>
            <person name="Grenville-Briggs L."/>
            <person name="Horner N."/>
            <person name="Hostetler J."/>
            <person name="Jiang R.H."/>
            <person name="Johnson J."/>
            <person name="Krajaejun T."/>
            <person name="Lin H."/>
            <person name="Meijer H.J."/>
            <person name="Moore B."/>
            <person name="Morris P."/>
            <person name="Phuntmart V."/>
            <person name="Puiu D."/>
            <person name="Shetty J."/>
            <person name="Stajich J.E."/>
            <person name="Tripathy S."/>
            <person name="Wawra S."/>
            <person name="van West P."/>
            <person name="Whitty B.R."/>
            <person name="Coutinho P.M."/>
            <person name="Henrissat B."/>
            <person name="Martin F."/>
            <person name="Thomas P.D."/>
            <person name="Tyler B.M."/>
            <person name="De Vries R.P."/>
            <person name="Kamoun S."/>
            <person name="Yandell M."/>
            <person name="Tisserat N."/>
            <person name="Buell C.R."/>
        </authorList>
    </citation>
    <scope>NUCLEOTIDE SEQUENCE</scope>
    <source>
        <strain evidence="2">DAOM:BR144</strain>
    </source>
</reference>